<evidence type="ECO:0000313" key="1">
    <source>
        <dbReference type="EMBL" id="KAK2025534.1"/>
    </source>
</evidence>
<comment type="caution">
    <text evidence="1">The sequence shown here is derived from an EMBL/GenBank/DDBJ whole genome shotgun (WGS) entry which is preliminary data.</text>
</comment>
<dbReference type="PROSITE" id="PS51257">
    <property type="entry name" value="PROKAR_LIPOPROTEIN"/>
    <property type="match status" value="1"/>
</dbReference>
<gene>
    <name evidence="1" type="ORF">LX32DRAFT_642630</name>
</gene>
<sequence>MDPRHQSAGHTTYGGVGFFGCLLPGDKVPCALTGGNLQHRARYIETTDDLAVDGKEG</sequence>
<dbReference type="Proteomes" id="UP001232148">
    <property type="component" value="Unassembled WGS sequence"/>
</dbReference>
<organism evidence="1 2">
    <name type="scientific">Colletotrichum zoysiae</name>
    <dbReference type="NCBI Taxonomy" id="1216348"/>
    <lineage>
        <taxon>Eukaryota</taxon>
        <taxon>Fungi</taxon>
        <taxon>Dikarya</taxon>
        <taxon>Ascomycota</taxon>
        <taxon>Pezizomycotina</taxon>
        <taxon>Sordariomycetes</taxon>
        <taxon>Hypocreomycetidae</taxon>
        <taxon>Glomerellales</taxon>
        <taxon>Glomerellaceae</taxon>
        <taxon>Colletotrichum</taxon>
        <taxon>Colletotrichum graminicola species complex</taxon>
    </lineage>
</organism>
<evidence type="ECO:0000313" key="2">
    <source>
        <dbReference type="Proteomes" id="UP001232148"/>
    </source>
</evidence>
<reference evidence="1" key="1">
    <citation type="submission" date="2021-06" db="EMBL/GenBank/DDBJ databases">
        <title>Comparative genomics, transcriptomics and evolutionary studies reveal genomic signatures of adaptation to plant cell wall in hemibiotrophic fungi.</title>
        <authorList>
            <consortium name="DOE Joint Genome Institute"/>
            <person name="Baroncelli R."/>
            <person name="Diaz J.F."/>
            <person name="Benocci T."/>
            <person name="Peng M."/>
            <person name="Battaglia E."/>
            <person name="Haridas S."/>
            <person name="Andreopoulos W."/>
            <person name="Labutti K."/>
            <person name="Pangilinan J."/>
            <person name="Floch G.L."/>
            <person name="Makela M.R."/>
            <person name="Henrissat B."/>
            <person name="Grigoriev I.V."/>
            <person name="Crouch J.A."/>
            <person name="De Vries R.P."/>
            <person name="Sukno S.A."/>
            <person name="Thon M.R."/>
        </authorList>
    </citation>
    <scope>NUCLEOTIDE SEQUENCE</scope>
    <source>
        <strain evidence="1">MAFF235873</strain>
    </source>
</reference>
<name>A0AAD9HCQ9_9PEZI</name>
<protein>
    <submittedName>
        <fullName evidence="1">Uncharacterized protein</fullName>
    </submittedName>
</protein>
<proteinExistence type="predicted"/>
<dbReference type="AlphaFoldDB" id="A0AAD9HCQ9"/>
<dbReference type="EMBL" id="MU842935">
    <property type="protein sequence ID" value="KAK2025534.1"/>
    <property type="molecule type" value="Genomic_DNA"/>
</dbReference>
<accession>A0AAD9HCQ9</accession>
<keyword evidence="2" id="KW-1185">Reference proteome</keyword>